<evidence type="ECO:0000256" key="2">
    <source>
        <dbReference type="ARBA" id="ARBA00022475"/>
    </source>
</evidence>
<feature type="transmembrane region" description="Helical" evidence="6">
    <location>
        <begin position="193"/>
        <end position="216"/>
    </location>
</feature>
<evidence type="ECO:0000256" key="5">
    <source>
        <dbReference type="ARBA" id="ARBA00023136"/>
    </source>
</evidence>
<comment type="caution">
    <text evidence="7">The sequence shown here is derived from an EMBL/GenBank/DDBJ whole genome shotgun (WGS) entry which is preliminary data.</text>
</comment>
<evidence type="ECO:0000313" key="8">
    <source>
        <dbReference type="Proteomes" id="UP000235739"/>
    </source>
</evidence>
<keyword evidence="3 6" id="KW-0812">Transmembrane</keyword>
<feature type="transmembrane region" description="Helical" evidence="6">
    <location>
        <begin position="75"/>
        <end position="99"/>
    </location>
</feature>
<protein>
    <submittedName>
        <fullName evidence="7">Ribonuclease BN</fullName>
    </submittedName>
</protein>
<sequence length="429" mass="46452">MNTPQGSHTLSTELSFGNVFHKARAVGLISSVRQGNSMPNQNGKTKDRFKESLNCYPRALREFFRNDGLDVAASLSYFMVLAMFPGLLALISLLALAGASESGTKWIMELLEQSLGASGQSSGGDSQQLLDTAEQLLEGLASQAGGTFWTILAGSLGALWSTSGYVTAFSRALNRLYGAPEGRPQWKRRPQMFLITVLIMLVAVATLVLVLASGSVARGIGNIFGLGDGFVLMLNIAKPPILLIMLLLVLALLYYFTPNVKPRKFRWFSPGTLTALVILGLSVFGFGIYVSQFASYSATYGTIGGVIILVLACWISNIALLLGASVDIEFIRLRQLRTGAQAVDDVLLPLRDDTLIAKQELAAYKDLVQAQEVRINHGGDPLEDMEMDPVSGPKRKTKLLPMGLVAVAAWTAGRLNGKRVLRRNSEEPR</sequence>
<dbReference type="RefSeq" id="WP_102598456.1">
    <property type="nucleotide sequence ID" value="NZ_JABUYH010000044.1"/>
</dbReference>
<dbReference type="AlphaFoldDB" id="A0A2N7RZ71"/>
<evidence type="ECO:0000256" key="6">
    <source>
        <dbReference type="SAM" id="Phobius"/>
    </source>
</evidence>
<dbReference type="PANTHER" id="PTHR30213">
    <property type="entry name" value="INNER MEMBRANE PROTEIN YHJD"/>
    <property type="match status" value="1"/>
</dbReference>
<dbReference type="Proteomes" id="UP000235739">
    <property type="component" value="Unassembled WGS sequence"/>
</dbReference>
<dbReference type="PANTHER" id="PTHR30213:SF0">
    <property type="entry name" value="UPF0761 MEMBRANE PROTEIN YIHY"/>
    <property type="match status" value="1"/>
</dbReference>
<feature type="transmembrane region" description="Helical" evidence="6">
    <location>
        <begin position="268"/>
        <end position="290"/>
    </location>
</feature>
<evidence type="ECO:0000256" key="4">
    <source>
        <dbReference type="ARBA" id="ARBA00022989"/>
    </source>
</evidence>
<feature type="transmembrane region" description="Helical" evidence="6">
    <location>
        <begin position="302"/>
        <end position="324"/>
    </location>
</feature>
<evidence type="ECO:0000313" key="7">
    <source>
        <dbReference type="EMBL" id="PMQ19193.1"/>
    </source>
</evidence>
<evidence type="ECO:0000256" key="1">
    <source>
        <dbReference type="ARBA" id="ARBA00004651"/>
    </source>
</evidence>
<dbReference type="Pfam" id="PF03631">
    <property type="entry name" value="Virul_fac_BrkB"/>
    <property type="match status" value="1"/>
</dbReference>
<evidence type="ECO:0000256" key="3">
    <source>
        <dbReference type="ARBA" id="ARBA00022692"/>
    </source>
</evidence>
<accession>A0A2N7RZ71</accession>
<proteinExistence type="predicted"/>
<dbReference type="GO" id="GO:0005886">
    <property type="term" value="C:plasma membrane"/>
    <property type="evidence" value="ECO:0007669"/>
    <property type="project" value="UniProtKB-SubCell"/>
</dbReference>
<keyword evidence="2" id="KW-1003">Cell membrane</keyword>
<name>A0A2N7RZ71_9MICC</name>
<keyword evidence="4 6" id="KW-1133">Transmembrane helix</keyword>
<keyword evidence="5 6" id="KW-0472">Membrane</keyword>
<reference evidence="7 8" key="1">
    <citation type="journal article" date="2017" name="Elife">
        <title>Extensive horizontal gene transfer in cheese-associated bacteria.</title>
        <authorList>
            <person name="Bonham K.S."/>
            <person name="Wolfe B.E."/>
            <person name="Dutton R.J."/>
        </authorList>
    </citation>
    <scope>NUCLEOTIDE SEQUENCE [LARGE SCALE GENOMIC DNA]</scope>
    <source>
        <strain evidence="7 8">JB182</strain>
    </source>
</reference>
<dbReference type="InterPro" id="IPR017039">
    <property type="entry name" value="Virul_fac_BrkB"/>
</dbReference>
<dbReference type="EMBL" id="PNQX01000002">
    <property type="protein sequence ID" value="PMQ19193.1"/>
    <property type="molecule type" value="Genomic_DNA"/>
</dbReference>
<gene>
    <name evidence="7" type="ORF">CIK84_10745</name>
</gene>
<comment type="subcellular location">
    <subcellularLocation>
        <location evidence="1">Cell membrane</location>
        <topology evidence="1">Multi-pass membrane protein</topology>
    </subcellularLocation>
</comment>
<feature type="transmembrane region" description="Helical" evidence="6">
    <location>
        <begin position="236"/>
        <end position="256"/>
    </location>
</feature>
<organism evidence="7 8">
    <name type="scientific">Glutamicibacter arilaitensis</name>
    <dbReference type="NCBI Taxonomy" id="256701"/>
    <lineage>
        <taxon>Bacteria</taxon>
        <taxon>Bacillati</taxon>
        <taxon>Actinomycetota</taxon>
        <taxon>Actinomycetes</taxon>
        <taxon>Micrococcales</taxon>
        <taxon>Micrococcaceae</taxon>
        <taxon>Glutamicibacter</taxon>
    </lineage>
</organism>